<evidence type="ECO:0008006" key="2">
    <source>
        <dbReference type="Google" id="ProtNLM"/>
    </source>
</evidence>
<protein>
    <recommendedName>
        <fullName evidence="2">Ribbon-helix-helix protein CopG domain-containing protein</fullName>
    </recommendedName>
</protein>
<name>X1ENY6_9ZZZZ</name>
<organism evidence="1">
    <name type="scientific">marine sediment metagenome</name>
    <dbReference type="NCBI Taxonomy" id="412755"/>
    <lineage>
        <taxon>unclassified sequences</taxon>
        <taxon>metagenomes</taxon>
        <taxon>ecological metagenomes</taxon>
    </lineage>
</organism>
<dbReference type="EMBL" id="BARU01014572">
    <property type="protein sequence ID" value="GAH34287.1"/>
    <property type="molecule type" value="Genomic_DNA"/>
</dbReference>
<proteinExistence type="predicted"/>
<gene>
    <name evidence="1" type="ORF">S03H2_25632</name>
</gene>
<feature type="non-terminal residue" evidence="1">
    <location>
        <position position="72"/>
    </location>
</feature>
<comment type="caution">
    <text evidence="1">The sequence shown here is derived from an EMBL/GenBank/DDBJ whole genome shotgun (WGS) entry which is preliminary data.</text>
</comment>
<reference evidence="1" key="1">
    <citation type="journal article" date="2014" name="Front. Microbiol.">
        <title>High frequency of phylogenetically diverse reductive dehalogenase-homologous genes in deep subseafloor sedimentary metagenomes.</title>
        <authorList>
            <person name="Kawai M."/>
            <person name="Futagami T."/>
            <person name="Toyoda A."/>
            <person name="Takaki Y."/>
            <person name="Nishi S."/>
            <person name="Hori S."/>
            <person name="Arai W."/>
            <person name="Tsubouchi T."/>
            <person name="Morono Y."/>
            <person name="Uchiyama I."/>
            <person name="Ito T."/>
            <person name="Fujiyama A."/>
            <person name="Inagaki F."/>
            <person name="Takami H."/>
        </authorList>
    </citation>
    <scope>NUCLEOTIDE SEQUENCE</scope>
    <source>
        <strain evidence="1">Expedition CK06-06</strain>
    </source>
</reference>
<dbReference type="AlphaFoldDB" id="X1ENY6"/>
<sequence>MSYDYDKQNQGTAMSTAAIRINARLTGEDARRFIELTQGAGARAASDVLRDALREYYLRHAKARPNAFELMQ</sequence>
<accession>X1ENY6</accession>
<evidence type="ECO:0000313" key="1">
    <source>
        <dbReference type="EMBL" id="GAH34287.1"/>
    </source>
</evidence>